<evidence type="ECO:0000256" key="1">
    <source>
        <dbReference type="ARBA" id="ARBA00022801"/>
    </source>
</evidence>
<dbReference type="AlphaFoldDB" id="A0A068NQ50"/>
<dbReference type="KEGG" id="fgi:OP10G_2124"/>
<dbReference type="Gene3D" id="3.20.20.80">
    <property type="entry name" value="Glycosidases"/>
    <property type="match status" value="1"/>
</dbReference>
<dbReference type="Proteomes" id="UP000027982">
    <property type="component" value="Chromosome"/>
</dbReference>
<proteinExistence type="predicted"/>
<dbReference type="STRING" id="661478.OP10G_2124"/>
<feature type="domain" description="Glycoside hydrolase family 42 N-terminal" evidence="3">
    <location>
        <begin position="56"/>
        <end position="159"/>
    </location>
</feature>
<keyword evidence="2" id="KW-0326">Glycosidase</keyword>
<gene>
    <name evidence="5" type="ORF">OP10G_2124</name>
</gene>
<dbReference type="GO" id="GO:0004565">
    <property type="term" value="F:beta-galactosidase activity"/>
    <property type="evidence" value="ECO:0007669"/>
    <property type="project" value="InterPro"/>
</dbReference>
<dbReference type="OrthoDB" id="9761426at2"/>
<keyword evidence="1" id="KW-0378">Hydrolase</keyword>
<dbReference type="Pfam" id="PF02449">
    <property type="entry name" value="Glyco_hydro_42"/>
    <property type="match status" value="1"/>
</dbReference>
<dbReference type="RefSeq" id="WP_025225938.1">
    <property type="nucleotide sequence ID" value="NZ_CP007139.1"/>
</dbReference>
<feature type="domain" description="DUF4832" evidence="4">
    <location>
        <begin position="242"/>
        <end position="414"/>
    </location>
</feature>
<organism evidence="5 6">
    <name type="scientific">Fimbriimonas ginsengisoli Gsoil 348</name>
    <dbReference type="NCBI Taxonomy" id="661478"/>
    <lineage>
        <taxon>Bacteria</taxon>
        <taxon>Bacillati</taxon>
        <taxon>Armatimonadota</taxon>
        <taxon>Fimbriimonadia</taxon>
        <taxon>Fimbriimonadales</taxon>
        <taxon>Fimbriimonadaceae</taxon>
        <taxon>Fimbriimonas</taxon>
    </lineage>
</organism>
<dbReference type="SUPFAM" id="SSF51445">
    <property type="entry name" value="(Trans)glycosidases"/>
    <property type="match status" value="1"/>
</dbReference>
<dbReference type="InterPro" id="IPR032267">
    <property type="entry name" value="DUF4832"/>
</dbReference>
<dbReference type="EMBL" id="CP007139">
    <property type="protein sequence ID" value="AIE85492.1"/>
    <property type="molecule type" value="Genomic_DNA"/>
</dbReference>
<protein>
    <recommendedName>
        <fullName evidence="7">DUF4832 domain-containing protein</fullName>
    </recommendedName>
</protein>
<dbReference type="InterPro" id="IPR013529">
    <property type="entry name" value="Glyco_hydro_42_N"/>
</dbReference>
<reference evidence="5 6" key="1">
    <citation type="journal article" date="2014" name="PLoS ONE">
        <title>The first complete genome sequence of the class fimbriimonadia in the phylum armatimonadetes.</title>
        <authorList>
            <person name="Hu Z.Y."/>
            <person name="Wang Y.Z."/>
            <person name="Im W.T."/>
            <person name="Wang S.Y."/>
            <person name="Zhao G.P."/>
            <person name="Zheng H.J."/>
            <person name="Quan Z.X."/>
        </authorList>
    </citation>
    <scope>NUCLEOTIDE SEQUENCE [LARGE SCALE GENOMIC DNA]</scope>
    <source>
        <strain evidence="5">Gsoil 348</strain>
    </source>
</reference>
<accession>A0A068NQ50</accession>
<dbReference type="GO" id="GO:0009341">
    <property type="term" value="C:beta-galactosidase complex"/>
    <property type="evidence" value="ECO:0007669"/>
    <property type="project" value="InterPro"/>
</dbReference>
<dbReference type="HOGENOM" id="CLU_030013_0_0_0"/>
<evidence type="ECO:0000259" key="3">
    <source>
        <dbReference type="Pfam" id="PF02449"/>
    </source>
</evidence>
<evidence type="ECO:0000259" key="4">
    <source>
        <dbReference type="Pfam" id="PF16116"/>
    </source>
</evidence>
<evidence type="ECO:0008006" key="7">
    <source>
        <dbReference type="Google" id="ProtNLM"/>
    </source>
</evidence>
<dbReference type="Pfam" id="PF16116">
    <property type="entry name" value="DUF4832"/>
    <property type="match status" value="1"/>
</dbReference>
<name>A0A068NQ50_FIMGI</name>
<dbReference type="GO" id="GO:0005975">
    <property type="term" value="P:carbohydrate metabolic process"/>
    <property type="evidence" value="ECO:0007669"/>
    <property type="project" value="InterPro"/>
</dbReference>
<dbReference type="eggNOG" id="COG1874">
    <property type="taxonomic scope" value="Bacteria"/>
</dbReference>
<evidence type="ECO:0000256" key="2">
    <source>
        <dbReference type="ARBA" id="ARBA00023295"/>
    </source>
</evidence>
<dbReference type="InterPro" id="IPR017853">
    <property type="entry name" value="GH"/>
</dbReference>
<keyword evidence="6" id="KW-1185">Reference proteome</keyword>
<evidence type="ECO:0000313" key="5">
    <source>
        <dbReference type="EMBL" id="AIE85492.1"/>
    </source>
</evidence>
<sequence length="432" mass="47673">MISAILLAILTGAQGARTVDLPAGPGPLENPLKGYASYSGAGVTHYFPASMAYVDASWRELEPREGEYQFAAWEQKKWDENLAKGKHIVFRVWMDYPGQATGVPQWLIDQGVKMTPYTDFGGGKSPDYENPKLKTALLRLIKRLGERYDSNPRVAFVQVGLLGHWGEFHTYPRAELFASEATQKQVVSALQTAFPHKKLMGRNPSYPSLQLPGMGFHDDMIPEDTLPPEDWKFLPALRAGHMDGNWQVAPTGGEMVPGAAAKWLGDGWSDTQRAVRDAHFSWIGPYCPAMVAPRDDSFRHHAEELIRMLGYEFRLAKLTLPAALQAGKPASASIEGVNQGVAPFYYPWSMETVLLDEKGSVVARAPATVDIRKWQPGAFRFTTSIPTQVTPGQYRLALGILDPWTGKPSIAFANRLDRSGGYVVLCQVGVAK</sequence>
<evidence type="ECO:0000313" key="6">
    <source>
        <dbReference type="Proteomes" id="UP000027982"/>
    </source>
</evidence>